<dbReference type="Proteomes" id="UP001190465">
    <property type="component" value="Chromosome"/>
</dbReference>
<keyword evidence="2" id="KW-0732">Signal</keyword>
<protein>
    <recommendedName>
        <fullName evidence="5">Lipoprotein</fullName>
    </recommendedName>
</protein>
<evidence type="ECO:0000313" key="3">
    <source>
        <dbReference type="EMBL" id="CAJ1510516.1"/>
    </source>
</evidence>
<feature type="signal peptide" evidence="2">
    <location>
        <begin position="1"/>
        <end position="27"/>
    </location>
</feature>
<evidence type="ECO:0000256" key="2">
    <source>
        <dbReference type="SAM" id="SignalP"/>
    </source>
</evidence>
<evidence type="ECO:0000256" key="1">
    <source>
        <dbReference type="SAM" id="MobiDB-lite"/>
    </source>
</evidence>
<dbReference type="RefSeq" id="WP_308479925.1">
    <property type="nucleotide sequence ID" value="NZ_OY726397.1"/>
</dbReference>
<evidence type="ECO:0000313" key="4">
    <source>
        <dbReference type="Proteomes" id="UP001190465"/>
    </source>
</evidence>
<feature type="chain" id="PRO_5045468763" description="Lipoprotein" evidence="2">
    <location>
        <begin position="28"/>
        <end position="180"/>
    </location>
</feature>
<dbReference type="EMBL" id="OY726397">
    <property type="protein sequence ID" value="CAJ1510516.1"/>
    <property type="molecule type" value="Genomic_DNA"/>
</dbReference>
<keyword evidence="4" id="KW-1185">Reference proteome</keyword>
<reference evidence="3 4" key="1">
    <citation type="submission" date="2023-08" db="EMBL/GenBank/DDBJ databases">
        <authorList>
            <person name="Folkvardsen B D."/>
            <person name="Norman A."/>
        </authorList>
    </citation>
    <scope>NUCLEOTIDE SEQUENCE [LARGE SCALE GENOMIC DNA]</scope>
    <source>
        <strain evidence="3 4">Mu0053</strain>
    </source>
</reference>
<sequence length="180" mass="17512">MRSKQTVGLAATLALVGWCASAAIAVAEPEPAPAPPPGPVTTFEGDGTYAVGTEITPGTYSSAGPVEGGGACYWKRVSNGKLVDNAMSKKAQVVKIEAGDTSFKTSDCQQWNKINDCLPGCGPQGANPAAILGQLGQIVLGNPGGPPPASPAAPAAPAAEAAPAAPAGTGPAPGPAEAAS</sequence>
<gene>
    <name evidence="3" type="ORF">MU0053_004650</name>
</gene>
<organism evidence="3 4">
    <name type="scientific">[Mycobacterium] burgundiense</name>
    <dbReference type="NCBI Taxonomy" id="3064286"/>
    <lineage>
        <taxon>Bacteria</taxon>
        <taxon>Bacillati</taxon>
        <taxon>Actinomycetota</taxon>
        <taxon>Actinomycetes</taxon>
        <taxon>Mycobacteriales</taxon>
        <taxon>Mycobacteriaceae</taxon>
        <taxon>Mycolicibacterium</taxon>
    </lineage>
</organism>
<feature type="compositionally biased region" description="Low complexity" evidence="1">
    <location>
        <begin position="152"/>
        <end position="180"/>
    </location>
</feature>
<accession>A0ABM9M5U4</accession>
<name>A0ABM9M5U4_9MYCO</name>
<feature type="region of interest" description="Disordered" evidence="1">
    <location>
        <begin position="140"/>
        <end position="180"/>
    </location>
</feature>
<proteinExistence type="predicted"/>
<evidence type="ECO:0008006" key="5">
    <source>
        <dbReference type="Google" id="ProtNLM"/>
    </source>
</evidence>